<dbReference type="AlphaFoldDB" id="A0A517M8K1"/>
<dbReference type="KEGG" id="ruv:EC9_54320"/>
<proteinExistence type="predicted"/>
<gene>
    <name evidence="1" type="ORF">EC9_54320</name>
</gene>
<dbReference type="Gene3D" id="3.30.2310.20">
    <property type="entry name" value="RelE-like"/>
    <property type="match status" value="1"/>
</dbReference>
<sequence>MTFAVVIKDEAHRNILRNTKWWQEHHSTEKATEWMDAVYQQLAELSTMPERHGLAAEDGSYPFRLHQKLVGLGSTPRYRALFRIQSDTVEVLTLLAAEQDQWPG</sequence>
<dbReference type="OrthoDB" id="286584at2"/>
<protein>
    <recommendedName>
        <fullName evidence="3">Plasmid stabilization system protein</fullName>
    </recommendedName>
</protein>
<dbReference type="InterPro" id="IPR035093">
    <property type="entry name" value="RelE/ParE_toxin_dom_sf"/>
</dbReference>
<organism evidence="1 2">
    <name type="scientific">Rosistilla ulvae</name>
    <dbReference type="NCBI Taxonomy" id="1930277"/>
    <lineage>
        <taxon>Bacteria</taxon>
        <taxon>Pseudomonadati</taxon>
        <taxon>Planctomycetota</taxon>
        <taxon>Planctomycetia</taxon>
        <taxon>Pirellulales</taxon>
        <taxon>Pirellulaceae</taxon>
        <taxon>Rosistilla</taxon>
    </lineage>
</organism>
<evidence type="ECO:0008006" key="3">
    <source>
        <dbReference type="Google" id="ProtNLM"/>
    </source>
</evidence>
<dbReference type="EMBL" id="CP036261">
    <property type="protein sequence ID" value="QDS91208.1"/>
    <property type="molecule type" value="Genomic_DNA"/>
</dbReference>
<reference evidence="1 2" key="1">
    <citation type="submission" date="2019-02" db="EMBL/GenBank/DDBJ databases">
        <title>Deep-cultivation of Planctomycetes and their phenomic and genomic characterization uncovers novel biology.</title>
        <authorList>
            <person name="Wiegand S."/>
            <person name="Jogler M."/>
            <person name="Boedeker C."/>
            <person name="Pinto D."/>
            <person name="Vollmers J."/>
            <person name="Rivas-Marin E."/>
            <person name="Kohn T."/>
            <person name="Peeters S.H."/>
            <person name="Heuer A."/>
            <person name="Rast P."/>
            <person name="Oberbeckmann S."/>
            <person name="Bunk B."/>
            <person name="Jeske O."/>
            <person name="Meyerdierks A."/>
            <person name="Storesund J.E."/>
            <person name="Kallscheuer N."/>
            <person name="Luecker S."/>
            <person name="Lage O.M."/>
            <person name="Pohl T."/>
            <person name="Merkel B.J."/>
            <person name="Hornburger P."/>
            <person name="Mueller R.-W."/>
            <person name="Bruemmer F."/>
            <person name="Labrenz M."/>
            <person name="Spormann A.M."/>
            <person name="Op den Camp H."/>
            <person name="Overmann J."/>
            <person name="Amann R."/>
            <person name="Jetten M.S.M."/>
            <person name="Mascher T."/>
            <person name="Medema M.H."/>
            <person name="Devos D.P."/>
            <person name="Kaster A.-K."/>
            <person name="Ovreas L."/>
            <person name="Rohde M."/>
            <person name="Galperin M.Y."/>
            <person name="Jogler C."/>
        </authorList>
    </citation>
    <scope>NUCLEOTIDE SEQUENCE [LARGE SCALE GENOMIC DNA]</scope>
    <source>
        <strain evidence="1 2">EC9</strain>
    </source>
</reference>
<evidence type="ECO:0000313" key="1">
    <source>
        <dbReference type="EMBL" id="QDS91208.1"/>
    </source>
</evidence>
<keyword evidence="2" id="KW-1185">Reference proteome</keyword>
<accession>A0A517M8K1</accession>
<dbReference type="RefSeq" id="WP_145348884.1">
    <property type="nucleotide sequence ID" value="NZ_CP036261.1"/>
</dbReference>
<name>A0A517M8K1_9BACT</name>
<dbReference type="Proteomes" id="UP000319557">
    <property type="component" value="Chromosome"/>
</dbReference>
<evidence type="ECO:0000313" key="2">
    <source>
        <dbReference type="Proteomes" id="UP000319557"/>
    </source>
</evidence>